<sequence length="266" mass="27466">MRFSTAAVFSALAAFASAYTSPEYSEDPTGNPILTPGLQQQVPEGKPFEITWTPTTEGKISLVLLEGPSTNMQVLYAIAEDIDNSGSYTWTPSTSLTPQTTHYGLLLVVEGTGQYQYSTQFGIVSDGSASSSSAVTLAQTTAQASATGTVVTVIDNETTTICPETETASPTPTAWTTIRKSTEITTTICPETETNSVPAATNTPVASGSLTRRPTKPTTTPAGSGAVVPSGTSSPSASATPYYNGAGQNTISFGAIVAAMFAVMAF</sequence>
<evidence type="ECO:0000256" key="2">
    <source>
        <dbReference type="SAM" id="MobiDB-lite"/>
    </source>
</evidence>
<feature type="compositionally biased region" description="Low complexity" evidence="2">
    <location>
        <begin position="216"/>
        <end position="238"/>
    </location>
</feature>
<dbReference type="Proteomes" id="UP001215712">
    <property type="component" value="Unassembled WGS sequence"/>
</dbReference>
<evidence type="ECO:0000259" key="4">
    <source>
        <dbReference type="Pfam" id="PF10342"/>
    </source>
</evidence>
<dbReference type="EMBL" id="JAQJAN010000001">
    <property type="protein sequence ID" value="KAJ5740478.1"/>
    <property type="molecule type" value="Genomic_DNA"/>
</dbReference>
<evidence type="ECO:0000256" key="1">
    <source>
        <dbReference type="ARBA" id="ARBA00022729"/>
    </source>
</evidence>
<dbReference type="PANTHER" id="PTHR40633:SF1">
    <property type="entry name" value="GPI ANCHORED SERINE-THREONINE RICH PROTEIN (AFU_ORTHOLOGUE AFUA_1G03630)"/>
    <property type="match status" value="1"/>
</dbReference>
<dbReference type="AlphaFoldDB" id="A0AAD6HWS9"/>
<dbReference type="Pfam" id="PF10342">
    <property type="entry name" value="Kre9_KNH"/>
    <property type="match status" value="1"/>
</dbReference>
<evidence type="ECO:0000313" key="6">
    <source>
        <dbReference type="Proteomes" id="UP001215712"/>
    </source>
</evidence>
<accession>A0AAD6HWS9</accession>
<dbReference type="InterPro" id="IPR052982">
    <property type="entry name" value="SRP1/TIP1-like"/>
</dbReference>
<keyword evidence="1 3" id="KW-0732">Signal</keyword>
<feature type="chain" id="PRO_5042249433" evidence="3">
    <location>
        <begin position="19"/>
        <end position="266"/>
    </location>
</feature>
<evidence type="ECO:0000256" key="3">
    <source>
        <dbReference type="SAM" id="SignalP"/>
    </source>
</evidence>
<feature type="signal peptide" evidence="3">
    <location>
        <begin position="1"/>
        <end position="18"/>
    </location>
</feature>
<organism evidence="5 6">
    <name type="scientific">Penicillium malachiteum</name>
    <dbReference type="NCBI Taxonomy" id="1324776"/>
    <lineage>
        <taxon>Eukaryota</taxon>
        <taxon>Fungi</taxon>
        <taxon>Dikarya</taxon>
        <taxon>Ascomycota</taxon>
        <taxon>Pezizomycotina</taxon>
        <taxon>Eurotiomycetes</taxon>
        <taxon>Eurotiomycetidae</taxon>
        <taxon>Eurotiales</taxon>
        <taxon>Aspergillaceae</taxon>
        <taxon>Penicillium</taxon>
    </lineage>
</organism>
<reference evidence="5" key="2">
    <citation type="submission" date="2023-01" db="EMBL/GenBank/DDBJ databases">
        <authorList>
            <person name="Petersen C."/>
        </authorList>
    </citation>
    <scope>NUCLEOTIDE SEQUENCE</scope>
    <source>
        <strain evidence="5">IBT 17514</strain>
    </source>
</reference>
<feature type="domain" description="Yeast cell wall synthesis Kre9/Knh1-like N-terminal" evidence="4">
    <location>
        <begin position="35"/>
        <end position="123"/>
    </location>
</feature>
<reference evidence="5" key="1">
    <citation type="journal article" date="2023" name="IMA Fungus">
        <title>Comparative genomic study of the Penicillium genus elucidates a diverse pangenome and 15 lateral gene transfer events.</title>
        <authorList>
            <person name="Petersen C."/>
            <person name="Sorensen T."/>
            <person name="Nielsen M.R."/>
            <person name="Sondergaard T.E."/>
            <person name="Sorensen J.L."/>
            <person name="Fitzpatrick D.A."/>
            <person name="Frisvad J.C."/>
            <person name="Nielsen K.L."/>
        </authorList>
    </citation>
    <scope>NUCLEOTIDE SEQUENCE</scope>
    <source>
        <strain evidence="5">IBT 17514</strain>
    </source>
</reference>
<name>A0AAD6HWS9_9EURO</name>
<proteinExistence type="predicted"/>
<gene>
    <name evidence="5" type="ORF">N7493_000350</name>
</gene>
<dbReference type="PANTHER" id="PTHR40633">
    <property type="entry name" value="MATRIX PROTEIN, PUTATIVE (AFU_ORTHOLOGUE AFUA_8G05410)-RELATED"/>
    <property type="match status" value="1"/>
</dbReference>
<evidence type="ECO:0000313" key="5">
    <source>
        <dbReference type="EMBL" id="KAJ5740478.1"/>
    </source>
</evidence>
<feature type="compositionally biased region" description="Polar residues" evidence="2">
    <location>
        <begin position="195"/>
        <end position="210"/>
    </location>
</feature>
<protein>
    <submittedName>
        <fullName evidence="5">Ser-Thr-rich glycosyl-phosphatidyl-inositol-anchored membrane family-domain-containing protein</fullName>
    </submittedName>
</protein>
<comment type="caution">
    <text evidence="5">The sequence shown here is derived from an EMBL/GenBank/DDBJ whole genome shotgun (WGS) entry which is preliminary data.</text>
</comment>
<feature type="region of interest" description="Disordered" evidence="2">
    <location>
        <begin position="194"/>
        <end position="238"/>
    </location>
</feature>
<keyword evidence="6" id="KW-1185">Reference proteome</keyword>
<dbReference type="InterPro" id="IPR018466">
    <property type="entry name" value="Kre9/Knh1-like_N"/>
</dbReference>